<evidence type="ECO:0008006" key="4">
    <source>
        <dbReference type="Google" id="ProtNLM"/>
    </source>
</evidence>
<protein>
    <recommendedName>
        <fullName evidence="4">Kazal-like domain-containing protein</fullName>
    </recommendedName>
</protein>
<organism evidence="2 3">
    <name type="scientific">Helicoverpa armigera</name>
    <name type="common">Cotton bollworm</name>
    <name type="synonym">Heliothis armigera</name>
    <dbReference type="NCBI Taxonomy" id="29058"/>
    <lineage>
        <taxon>Eukaryota</taxon>
        <taxon>Metazoa</taxon>
        <taxon>Ecdysozoa</taxon>
        <taxon>Arthropoda</taxon>
        <taxon>Hexapoda</taxon>
        <taxon>Insecta</taxon>
        <taxon>Pterygota</taxon>
        <taxon>Neoptera</taxon>
        <taxon>Endopterygota</taxon>
        <taxon>Lepidoptera</taxon>
        <taxon>Glossata</taxon>
        <taxon>Ditrysia</taxon>
        <taxon>Noctuoidea</taxon>
        <taxon>Noctuidae</taxon>
        <taxon>Heliothinae</taxon>
        <taxon>Helicoverpa</taxon>
    </lineage>
</organism>
<sequence length="168" mass="19511">MNYLLLILVVLNSIFSAVNCNECKDDCPKEGKMTCGLSPENKNYTLFPSECALKAYSICHNVKFVETPLKFCINHEVKNARRVYGESCPLFCPNHYRPVCGMSKMRAYIYKTFNNGCYFDMLSCRGDDLEGYVEVPLEFCQRHLMKNIFKEQVVVSGINDYRDYHEYN</sequence>
<evidence type="ECO:0000256" key="1">
    <source>
        <dbReference type="SAM" id="SignalP"/>
    </source>
</evidence>
<evidence type="ECO:0000313" key="2">
    <source>
        <dbReference type="EMBL" id="PZC74912.1"/>
    </source>
</evidence>
<dbReference type="Gene3D" id="3.30.60.30">
    <property type="match status" value="1"/>
</dbReference>
<gene>
    <name evidence="2" type="primary">HaOG207042</name>
    <name evidence="2" type="ORF">B5X24_HaOG207042</name>
</gene>
<dbReference type="AlphaFoldDB" id="A0A2W1BIM6"/>
<evidence type="ECO:0000313" key="3">
    <source>
        <dbReference type="Proteomes" id="UP000249218"/>
    </source>
</evidence>
<proteinExistence type="predicted"/>
<dbReference type="SUPFAM" id="SSF100895">
    <property type="entry name" value="Kazal-type serine protease inhibitors"/>
    <property type="match status" value="1"/>
</dbReference>
<name>A0A2W1BIM6_HELAM</name>
<reference evidence="2 3" key="1">
    <citation type="journal article" date="2017" name="BMC Biol.">
        <title>Genomic innovations, transcriptional plasticity and gene loss underlying the evolution and divergence of two highly polyphagous and invasive Helicoverpa pest species.</title>
        <authorList>
            <person name="Pearce S.L."/>
            <person name="Clarke D.F."/>
            <person name="East P.D."/>
            <person name="Elfekih S."/>
            <person name="Gordon K.H."/>
            <person name="Jermiin L.S."/>
            <person name="McGaughran A."/>
            <person name="Oakeshott J.G."/>
            <person name="Papanikolaou A."/>
            <person name="Perera O.P."/>
            <person name="Rane R.V."/>
            <person name="Richards S."/>
            <person name="Tay W.T."/>
            <person name="Walsh T.K."/>
            <person name="Anderson A."/>
            <person name="Anderson C.J."/>
            <person name="Asgari S."/>
            <person name="Board P.G."/>
            <person name="Bretschneider A."/>
            <person name="Campbell P.M."/>
            <person name="Chertemps T."/>
            <person name="Christeller J.T."/>
            <person name="Coppin C.W."/>
            <person name="Downes S.J."/>
            <person name="Duan G."/>
            <person name="Farnsworth C.A."/>
            <person name="Good R.T."/>
            <person name="Han L.B."/>
            <person name="Han Y.C."/>
            <person name="Hatje K."/>
            <person name="Horne I."/>
            <person name="Huang Y.P."/>
            <person name="Hughes D.S."/>
            <person name="Jacquin-Joly E."/>
            <person name="James W."/>
            <person name="Jhangiani S."/>
            <person name="Kollmar M."/>
            <person name="Kuwar S.S."/>
            <person name="Li S."/>
            <person name="Liu N.Y."/>
            <person name="Maibeche M.T."/>
            <person name="Miller J.R."/>
            <person name="Montagne N."/>
            <person name="Perry T."/>
            <person name="Qu J."/>
            <person name="Song S.V."/>
            <person name="Sutton G.G."/>
            <person name="Vogel H."/>
            <person name="Walenz B.P."/>
            <person name="Xu W."/>
            <person name="Zhang H.J."/>
            <person name="Zou Z."/>
            <person name="Batterham P."/>
            <person name="Edwards O.R."/>
            <person name="Feyereisen R."/>
            <person name="Gibbs R.A."/>
            <person name="Heckel D.G."/>
            <person name="McGrath A."/>
            <person name="Robin C."/>
            <person name="Scherer S.E."/>
            <person name="Worley K.C."/>
            <person name="Wu Y.D."/>
        </authorList>
    </citation>
    <scope>NUCLEOTIDE SEQUENCE [LARGE SCALE GENOMIC DNA]</scope>
    <source>
        <strain evidence="2">Harm_GR_Male_#8</strain>
        <tissue evidence="2">Whole organism</tissue>
    </source>
</reference>
<accession>A0A2W1BIM6</accession>
<dbReference type="OrthoDB" id="7433985at2759"/>
<dbReference type="Proteomes" id="UP000249218">
    <property type="component" value="Unassembled WGS sequence"/>
</dbReference>
<dbReference type="InterPro" id="IPR036058">
    <property type="entry name" value="Kazal_dom_sf"/>
</dbReference>
<feature type="chain" id="PRO_5016176339" description="Kazal-like domain-containing protein" evidence="1">
    <location>
        <begin position="21"/>
        <end position="168"/>
    </location>
</feature>
<keyword evidence="1" id="KW-0732">Signal</keyword>
<feature type="signal peptide" evidence="1">
    <location>
        <begin position="1"/>
        <end position="20"/>
    </location>
</feature>
<keyword evidence="3" id="KW-1185">Reference proteome</keyword>
<dbReference type="EMBL" id="KZ150020">
    <property type="protein sequence ID" value="PZC74912.1"/>
    <property type="molecule type" value="Genomic_DNA"/>
</dbReference>